<dbReference type="PANTHER" id="PTHR45649:SF2">
    <property type="entry name" value="ACID PERMEASE, PUTATIVE-RELATED"/>
    <property type="match status" value="1"/>
</dbReference>
<feature type="transmembrane region" description="Helical" evidence="6">
    <location>
        <begin position="492"/>
        <end position="510"/>
    </location>
</feature>
<organism evidence="7 8">
    <name type="scientific">Polychaeton citri CBS 116435</name>
    <dbReference type="NCBI Taxonomy" id="1314669"/>
    <lineage>
        <taxon>Eukaryota</taxon>
        <taxon>Fungi</taxon>
        <taxon>Dikarya</taxon>
        <taxon>Ascomycota</taxon>
        <taxon>Pezizomycotina</taxon>
        <taxon>Dothideomycetes</taxon>
        <taxon>Dothideomycetidae</taxon>
        <taxon>Capnodiales</taxon>
        <taxon>Capnodiaceae</taxon>
        <taxon>Polychaeton</taxon>
    </lineage>
</organism>
<name>A0A9P4Q9R9_9PEZI</name>
<protein>
    <submittedName>
        <fullName evidence="7">GABA permease</fullName>
    </submittedName>
</protein>
<keyword evidence="2" id="KW-0813">Transport</keyword>
<dbReference type="AlphaFoldDB" id="A0A9P4Q9R9"/>
<feature type="transmembrane region" description="Helical" evidence="6">
    <location>
        <begin position="390"/>
        <end position="412"/>
    </location>
</feature>
<evidence type="ECO:0000313" key="8">
    <source>
        <dbReference type="Proteomes" id="UP000799441"/>
    </source>
</evidence>
<dbReference type="OrthoDB" id="3257095at2759"/>
<feature type="transmembrane region" description="Helical" evidence="6">
    <location>
        <begin position="48"/>
        <end position="65"/>
    </location>
</feature>
<reference evidence="7" key="1">
    <citation type="journal article" date="2020" name="Stud. Mycol.">
        <title>101 Dothideomycetes genomes: a test case for predicting lifestyles and emergence of pathogens.</title>
        <authorList>
            <person name="Haridas S."/>
            <person name="Albert R."/>
            <person name="Binder M."/>
            <person name="Bloem J."/>
            <person name="Labutti K."/>
            <person name="Salamov A."/>
            <person name="Andreopoulos B."/>
            <person name="Baker S."/>
            <person name="Barry K."/>
            <person name="Bills G."/>
            <person name="Bluhm B."/>
            <person name="Cannon C."/>
            <person name="Castanera R."/>
            <person name="Culley D."/>
            <person name="Daum C."/>
            <person name="Ezra D."/>
            <person name="Gonzalez J."/>
            <person name="Henrissat B."/>
            <person name="Kuo A."/>
            <person name="Liang C."/>
            <person name="Lipzen A."/>
            <person name="Lutzoni F."/>
            <person name="Magnuson J."/>
            <person name="Mondo S."/>
            <person name="Nolan M."/>
            <person name="Ohm R."/>
            <person name="Pangilinan J."/>
            <person name="Park H.-J."/>
            <person name="Ramirez L."/>
            <person name="Alfaro M."/>
            <person name="Sun H."/>
            <person name="Tritt A."/>
            <person name="Yoshinaga Y."/>
            <person name="Zwiers L.-H."/>
            <person name="Turgeon B."/>
            <person name="Goodwin S."/>
            <person name="Spatafora J."/>
            <person name="Crous P."/>
            <person name="Grigoriev I."/>
        </authorList>
    </citation>
    <scope>NUCLEOTIDE SEQUENCE</scope>
    <source>
        <strain evidence="7">CBS 116435</strain>
    </source>
</reference>
<dbReference type="PANTHER" id="PTHR45649">
    <property type="entry name" value="AMINO-ACID PERMEASE BAT1"/>
    <property type="match status" value="1"/>
</dbReference>
<feature type="transmembrane region" description="Helical" evidence="6">
    <location>
        <begin position="339"/>
        <end position="361"/>
    </location>
</feature>
<feature type="transmembrane region" description="Helical" evidence="6">
    <location>
        <begin position="201"/>
        <end position="222"/>
    </location>
</feature>
<feature type="transmembrane region" description="Helical" evidence="6">
    <location>
        <begin position="130"/>
        <end position="152"/>
    </location>
</feature>
<feature type="transmembrane region" description="Helical" evidence="6">
    <location>
        <begin position="460"/>
        <end position="480"/>
    </location>
</feature>
<sequence length="526" mass="56524">MDKNAGIELHLKPTAGIGDVSVSDGLKSTNQDAIDMQRLGRKQELKRNFTSFSILGFASIIQLTWPSVISSSAFGLLNGGRAGTIYVFIGVWFCMFAVAASLGELCSMAPTAAGQYHWVSEFGPPRFQRFLSFVVGWLSALGWQACLAVGAYSAATLTLELVSLNIPSYTPAAWHGTLTTVAYGLFATVFNIYLARRLPMIEGVILFLFVFGFAATIVPLWVTAPKAGTSEVFGEFANYGGWPTIGAATVVGSLTSVSSFFGTDSPAHEIHMAEEIRNASRVMPRVMMSAVALNGCMGLVVLITLMYVVTDIKTMVADSTSTFPFIGIFCYATGSRAGATGMACIELIMSAACAISALAVASRQAWSFSRDNGLPFSGWFRKVTNIGTPIPLNSILASLFITVIIALINLGGTQAYNSILGLLTGSAGFSYILSIGCVLLKRIKGEPLPESSFSLGKWGIPINLLAIGFTFFQVIISFFPMYKETTAENMNWGWAMFVGVTLIATVYYIAHGRKVYTGPVLLIRKE</sequence>
<dbReference type="Pfam" id="PF13520">
    <property type="entry name" value="AA_permease_2"/>
    <property type="match status" value="1"/>
</dbReference>
<keyword evidence="5 6" id="KW-0472">Membrane</keyword>
<feature type="transmembrane region" description="Helical" evidence="6">
    <location>
        <begin position="85"/>
        <end position="109"/>
    </location>
</feature>
<feature type="transmembrane region" description="Helical" evidence="6">
    <location>
        <begin position="286"/>
        <end position="309"/>
    </location>
</feature>
<dbReference type="GO" id="GO:0016020">
    <property type="term" value="C:membrane"/>
    <property type="evidence" value="ECO:0007669"/>
    <property type="project" value="UniProtKB-SubCell"/>
</dbReference>
<dbReference type="InterPro" id="IPR002293">
    <property type="entry name" value="AA/rel_permease1"/>
</dbReference>
<keyword evidence="4 6" id="KW-1133">Transmembrane helix</keyword>
<keyword evidence="8" id="KW-1185">Reference proteome</keyword>
<keyword evidence="3 6" id="KW-0812">Transmembrane</keyword>
<dbReference type="Gene3D" id="1.20.1740.10">
    <property type="entry name" value="Amino acid/polyamine transporter I"/>
    <property type="match status" value="1"/>
</dbReference>
<dbReference type="PIRSF" id="PIRSF006060">
    <property type="entry name" value="AA_transporter"/>
    <property type="match status" value="1"/>
</dbReference>
<evidence type="ECO:0000256" key="5">
    <source>
        <dbReference type="ARBA" id="ARBA00023136"/>
    </source>
</evidence>
<comment type="subcellular location">
    <subcellularLocation>
        <location evidence="1">Membrane</location>
        <topology evidence="1">Multi-pass membrane protein</topology>
    </subcellularLocation>
</comment>
<feature type="transmembrane region" description="Helical" evidence="6">
    <location>
        <begin position="172"/>
        <end position="194"/>
    </location>
</feature>
<evidence type="ECO:0000256" key="3">
    <source>
        <dbReference type="ARBA" id="ARBA00022692"/>
    </source>
</evidence>
<evidence type="ECO:0000313" key="7">
    <source>
        <dbReference type="EMBL" id="KAF2722210.1"/>
    </source>
</evidence>
<dbReference type="EMBL" id="MU003784">
    <property type="protein sequence ID" value="KAF2722210.1"/>
    <property type="molecule type" value="Genomic_DNA"/>
</dbReference>
<feature type="transmembrane region" description="Helical" evidence="6">
    <location>
        <begin position="418"/>
        <end position="440"/>
    </location>
</feature>
<dbReference type="Proteomes" id="UP000799441">
    <property type="component" value="Unassembled WGS sequence"/>
</dbReference>
<evidence type="ECO:0000256" key="1">
    <source>
        <dbReference type="ARBA" id="ARBA00004141"/>
    </source>
</evidence>
<proteinExistence type="predicted"/>
<evidence type="ECO:0000256" key="6">
    <source>
        <dbReference type="SAM" id="Phobius"/>
    </source>
</evidence>
<gene>
    <name evidence="7" type="ORF">K431DRAFT_222481</name>
</gene>
<evidence type="ECO:0000256" key="4">
    <source>
        <dbReference type="ARBA" id="ARBA00022989"/>
    </source>
</evidence>
<accession>A0A9P4Q9R9</accession>
<feature type="transmembrane region" description="Helical" evidence="6">
    <location>
        <begin position="242"/>
        <end position="262"/>
    </location>
</feature>
<evidence type="ECO:0000256" key="2">
    <source>
        <dbReference type="ARBA" id="ARBA00022448"/>
    </source>
</evidence>
<dbReference type="GO" id="GO:0022857">
    <property type="term" value="F:transmembrane transporter activity"/>
    <property type="evidence" value="ECO:0007669"/>
    <property type="project" value="InterPro"/>
</dbReference>
<comment type="caution">
    <text evidence="7">The sequence shown here is derived from an EMBL/GenBank/DDBJ whole genome shotgun (WGS) entry which is preliminary data.</text>
</comment>